<dbReference type="Pfam" id="PF01850">
    <property type="entry name" value="PIN"/>
    <property type="match status" value="1"/>
</dbReference>
<keyword evidence="5 6" id="KW-0460">Magnesium</keyword>
<evidence type="ECO:0000313" key="9">
    <source>
        <dbReference type="Proteomes" id="UP000676079"/>
    </source>
</evidence>
<dbReference type="HAMAP" id="MF_00265">
    <property type="entry name" value="VapC_Nob1"/>
    <property type="match status" value="1"/>
</dbReference>
<evidence type="ECO:0000256" key="3">
    <source>
        <dbReference type="ARBA" id="ARBA00022723"/>
    </source>
</evidence>
<keyword evidence="4 6" id="KW-0378">Hydrolase</keyword>
<gene>
    <name evidence="6" type="primary">vapC</name>
    <name evidence="8" type="ORF">KGD84_10190</name>
</gene>
<comment type="function">
    <text evidence="6">Toxic component of a toxin-antitoxin (TA) system. An RNase.</text>
</comment>
<dbReference type="SUPFAM" id="SSF88723">
    <property type="entry name" value="PIN domain-like"/>
    <property type="match status" value="1"/>
</dbReference>
<dbReference type="InterPro" id="IPR051619">
    <property type="entry name" value="TypeII_TA_RNase_PINc/VapC"/>
</dbReference>
<evidence type="ECO:0000256" key="5">
    <source>
        <dbReference type="ARBA" id="ARBA00022842"/>
    </source>
</evidence>
<dbReference type="PANTHER" id="PTHR35901">
    <property type="entry name" value="RIBONUCLEASE VAPC3"/>
    <property type="match status" value="1"/>
</dbReference>
<keyword evidence="1 6" id="KW-1277">Toxin-antitoxin system</keyword>
<accession>A0ABX8BV14</accession>
<evidence type="ECO:0000256" key="1">
    <source>
        <dbReference type="ARBA" id="ARBA00022649"/>
    </source>
</evidence>
<comment type="cofactor">
    <cofactor evidence="6">
        <name>Mg(2+)</name>
        <dbReference type="ChEBI" id="CHEBI:18420"/>
    </cofactor>
</comment>
<evidence type="ECO:0000313" key="8">
    <source>
        <dbReference type="EMBL" id="QUX24598.1"/>
    </source>
</evidence>
<evidence type="ECO:0000259" key="7">
    <source>
        <dbReference type="Pfam" id="PF01850"/>
    </source>
</evidence>
<feature type="domain" description="PIN" evidence="7">
    <location>
        <begin position="2"/>
        <end position="123"/>
    </location>
</feature>
<comment type="similarity">
    <text evidence="6">Belongs to the PINc/VapC protein family.</text>
</comment>
<sequence>MIVVDTSALVDLYLGVSGHGSGVAQRVLGSDPEWYAPSHQPVELLSSMRGLVLGHKIPLPDAEAALKLYGMQTIGYVEVVGAIAERVWELRNNVSAYDAAYAAVAEALDCALVTADARLAAAPGLRCEVRVIR</sequence>
<organism evidence="8 9">
    <name type="scientific">Nocardiopsis changdeensis</name>
    <dbReference type="NCBI Taxonomy" id="2831969"/>
    <lineage>
        <taxon>Bacteria</taxon>
        <taxon>Bacillati</taxon>
        <taxon>Actinomycetota</taxon>
        <taxon>Actinomycetes</taxon>
        <taxon>Streptosporangiales</taxon>
        <taxon>Nocardiopsidaceae</taxon>
        <taxon>Nocardiopsis</taxon>
    </lineage>
</organism>
<proteinExistence type="inferred from homology"/>
<dbReference type="PANTHER" id="PTHR35901:SF1">
    <property type="entry name" value="EXONUCLEASE VAPC9"/>
    <property type="match status" value="1"/>
</dbReference>
<evidence type="ECO:0000256" key="2">
    <source>
        <dbReference type="ARBA" id="ARBA00022722"/>
    </source>
</evidence>
<evidence type="ECO:0000256" key="4">
    <source>
        <dbReference type="ARBA" id="ARBA00022801"/>
    </source>
</evidence>
<keyword evidence="2 6" id="KW-0540">Nuclease</keyword>
<protein>
    <recommendedName>
        <fullName evidence="6">Ribonuclease VapC</fullName>
        <shortName evidence="6">RNase VapC</shortName>
        <ecNumber evidence="6">3.1.-.-</ecNumber>
    </recommendedName>
    <alternativeName>
        <fullName evidence="6">Toxin VapC</fullName>
    </alternativeName>
</protein>
<feature type="binding site" evidence="6">
    <location>
        <position position="98"/>
    </location>
    <ligand>
        <name>Mg(2+)</name>
        <dbReference type="ChEBI" id="CHEBI:18420"/>
    </ligand>
</feature>
<keyword evidence="6" id="KW-0800">Toxin</keyword>
<dbReference type="RefSeq" id="WP_220560025.1">
    <property type="nucleotide sequence ID" value="NZ_CP074133.1"/>
</dbReference>
<dbReference type="Gene3D" id="3.40.50.1010">
    <property type="entry name" value="5'-nuclease"/>
    <property type="match status" value="1"/>
</dbReference>
<dbReference type="InterPro" id="IPR022907">
    <property type="entry name" value="VapC_family"/>
</dbReference>
<dbReference type="InterPro" id="IPR002716">
    <property type="entry name" value="PIN_dom"/>
</dbReference>
<dbReference type="InterPro" id="IPR029060">
    <property type="entry name" value="PIN-like_dom_sf"/>
</dbReference>
<name>A0ABX8BV14_9ACTN</name>
<dbReference type="Proteomes" id="UP000676079">
    <property type="component" value="Chromosome"/>
</dbReference>
<dbReference type="EC" id="3.1.-.-" evidence="6"/>
<dbReference type="EMBL" id="CP074133">
    <property type="protein sequence ID" value="QUX24598.1"/>
    <property type="molecule type" value="Genomic_DNA"/>
</dbReference>
<reference evidence="8 9" key="1">
    <citation type="submission" date="2021-05" db="EMBL/GenBank/DDBJ databases">
        <title>Direct Submission.</title>
        <authorList>
            <person name="Li K."/>
            <person name="Gao J."/>
        </authorList>
    </citation>
    <scope>NUCLEOTIDE SEQUENCE [LARGE SCALE GENOMIC DNA]</scope>
    <source>
        <strain evidence="8 9">Mg02</strain>
    </source>
</reference>
<evidence type="ECO:0000256" key="6">
    <source>
        <dbReference type="HAMAP-Rule" id="MF_00265"/>
    </source>
</evidence>
<feature type="binding site" evidence="6">
    <location>
        <position position="5"/>
    </location>
    <ligand>
        <name>Mg(2+)</name>
        <dbReference type="ChEBI" id="CHEBI:18420"/>
    </ligand>
</feature>
<keyword evidence="9" id="KW-1185">Reference proteome</keyword>
<keyword evidence="3 6" id="KW-0479">Metal-binding</keyword>